<proteinExistence type="predicted"/>
<dbReference type="EMBL" id="DVHB01000123">
    <property type="protein sequence ID" value="HIR40103.1"/>
    <property type="molecule type" value="Genomic_DNA"/>
</dbReference>
<evidence type="ECO:0000313" key="2">
    <source>
        <dbReference type="Proteomes" id="UP000824179"/>
    </source>
</evidence>
<reference evidence="1" key="1">
    <citation type="submission" date="2020-10" db="EMBL/GenBank/DDBJ databases">
        <authorList>
            <person name="Gilroy R."/>
        </authorList>
    </citation>
    <scope>NUCLEOTIDE SEQUENCE</scope>
    <source>
        <strain evidence="1">ChiW25-3613</strain>
    </source>
</reference>
<dbReference type="Proteomes" id="UP000824179">
    <property type="component" value="Unassembled WGS sequence"/>
</dbReference>
<reference evidence="1" key="2">
    <citation type="journal article" date="2021" name="PeerJ">
        <title>Extensive microbial diversity within the chicken gut microbiome revealed by metagenomics and culture.</title>
        <authorList>
            <person name="Gilroy R."/>
            <person name="Ravi A."/>
            <person name="Getino M."/>
            <person name="Pursley I."/>
            <person name="Horton D.L."/>
            <person name="Alikhan N.F."/>
            <person name="Baker D."/>
            <person name="Gharbi K."/>
            <person name="Hall N."/>
            <person name="Watson M."/>
            <person name="Adriaenssens E.M."/>
            <person name="Foster-Nyarko E."/>
            <person name="Jarju S."/>
            <person name="Secka A."/>
            <person name="Antonio M."/>
            <person name="Oren A."/>
            <person name="Chaudhuri R.R."/>
            <person name="La Ragione R."/>
            <person name="Hildebrand F."/>
            <person name="Pallen M.J."/>
        </authorList>
    </citation>
    <scope>NUCLEOTIDE SEQUENCE</scope>
    <source>
        <strain evidence="1">ChiW25-3613</strain>
    </source>
</reference>
<name>A0A9D1AHN7_9FIRM</name>
<organism evidence="1 2">
    <name type="scientific">Candidatus Coproplasma stercoripullorum</name>
    <dbReference type="NCBI Taxonomy" id="2840751"/>
    <lineage>
        <taxon>Bacteria</taxon>
        <taxon>Bacillati</taxon>
        <taxon>Bacillota</taxon>
        <taxon>Clostridia</taxon>
        <taxon>Eubacteriales</taxon>
        <taxon>Candidatus Coproplasma</taxon>
    </lineage>
</organism>
<sequence>MQLQQVFESAEEIAVYKDGSREVYPCGGEKFNGICLRWNAMLANSLVMPAFGVSLNDITVQAMQRGVWVEFCFSDELTINELPFSRLLVEVKPDFSGFNVVRYTADRGYAGRCFYLDLRGSDMRDVYNYISQ</sequence>
<evidence type="ECO:0000313" key="1">
    <source>
        <dbReference type="EMBL" id="HIR40103.1"/>
    </source>
</evidence>
<gene>
    <name evidence="1" type="ORF">IAB90_06970</name>
</gene>
<accession>A0A9D1AHN7</accession>
<protein>
    <submittedName>
        <fullName evidence="1">Uncharacterized protein</fullName>
    </submittedName>
</protein>
<comment type="caution">
    <text evidence="1">The sequence shown here is derived from an EMBL/GenBank/DDBJ whole genome shotgun (WGS) entry which is preliminary data.</text>
</comment>
<dbReference type="AlphaFoldDB" id="A0A9D1AHN7"/>